<dbReference type="SMART" id="SM00642">
    <property type="entry name" value="Aamy"/>
    <property type="match status" value="1"/>
</dbReference>
<dbReference type="InterPro" id="IPR004193">
    <property type="entry name" value="Glyco_hydro_13_N"/>
</dbReference>
<dbReference type="SUPFAM" id="SSF51011">
    <property type="entry name" value="Glycosyl hydrolase domain"/>
    <property type="match status" value="1"/>
</dbReference>
<dbReference type="Gene3D" id="3.20.20.80">
    <property type="entry name" value="Glycosidases"/>
    <property type="match status" value="1"/>
</dbReference>
<proteinExistence type="inferred from homology"/>
<dbReference type="SUPFAM" id="SSF51445">
    <property type="entry name" value="(Trans)glycosidases"/>
    <property type="match status" value="1"/>
</dbReference>
<evidence type="ECO:0000313" key="5">
    <source>
        <dbReference type="EMBL" id="RXW33603.1"/>
    </source>
</evidence>
<dbReference type="SUPFAM" id="SSF81296">
    <property type="entry name" value="E set domains"/>
    <property type="match status" value="1"/>
</dbReference>
<comment type="similarity">
    <text evidence="1">Belongs to the glycosyl hydrolase 13 family.</text>
</comment>
<dbReference type="InterPro" id="IPR013780">
    <property type="entry name" value="Glyco_hydro_b"/>
</dbReference>
<evidence type="ECO:0000256" key="1">
    <source>
        <dbReference type="ARBA" id="ARBA00008061"/>
    </source>
</evidence>
<dbReference type="Pfam" id="PF02922">
    <property type="entry name" value="CBM_48"/>
    <property type="match status" value="1"/>
</dbReference>
<dbReference type="GO" id="GO:0004135">
    <property type="term" value="F:amylo-alpha-1,6-glucosidase activity"/>
    <property type="evidence" value="ECO:0007669"/>
    <property type="project" value="InterPro"/>
</dbReference>
<dbReference type="InterPro" id="IPR017853">
    <property type="entry name" value="GH"/>
</dbReference>
<dbReference type="Gene3D" id="2.60.40.10">
    <property type="entry name" value="Immunoglobulins"/>
    <property type="match status" value="1"/>
</dbReference>
<feature type="domain" description="Glycosyl hydrolase family 13 catalytic" evidence="4">
    <location>
        <begin position="160"/>
        <end position="570"/>
    </location>
</feature>
<dbReference type="EMBL" id="PPCV01000001">
    <property type="protein sequence ID" value="RXW33603.1"/>
    <property type="molecule type" value="Genomic_DNA"/>
</dbReference>
<dbReference type="CDD" id="cd02856">
    <property type="entry name" value="E_set_GDE_Isoamylase_N"/>
    <property type="match status" value="1"/>
</dbReference>
<dbReference type="OrthoDB" id="3236218at2"/>
<protein>
    <submittedName>
        <fullName evidence="5">Glycogen debranching enzyme GlgX</fullName>
    </submittedName>
</protein>
<organism evidence="5 6">
    <name type="scientific">Propioniciclava flava</name>
    <dbReference type="NCBI Taxonomy" id="2072026"/>
    <lineage>
        <taxon>Bacteria</taxon>
        <taxon>Bacillati</taxon>
        <taxon>Actinomycetota</taxon>
        <taxon>Actinomycetes</taxon>
        <taxon>Propionibacteriales</taxon>
        <taxon>Propionibacteriaceae</taxon>
        <taxon>Propioniciclava</taxon>
    </lineage>
</organism>
<accession>A0A4Q2EK73</accession>
<keyword evidence="3" id="KW-0326">Glycosidase</keyword>
<dbReference type="AlphaFoldDB" id="A0A4Q2EK73"/>
<gene>
    <name evidence="5" type="primary">glgX</name>
    <name evidence="5" type="ORF">C1706_02310</name>
</gene>
<evidence type="ECO:0000259" key="4">
    <source>
        <dbReference type="SMART" id="SM00642"/>
    </source>
</evidence>
<name>A0A4Q2EK73_9ACTN</name>
<keyword evidence="6" id="KW-1185">Reference proteome</keyword>
<evidence type="ECO:0000256" key="2">
    <source>
        <dbReference type="ARBA" id="ARBA00022801"/>
    </source>
</evidence>
<dbReference type="InterPro" id="IPR044505">
    <property type="entry name" value="GlgX_Isoamylase_N_E_set"/>
</dbReference>
<comment type="caution">
    <text evidence="5">The sequence shown here is derived from an EMBL/GenBank/DDBJ whole genome shotgun (WGS) entry which is preliminary data.</text>
</comment>
<evidence type="ECO:0000313" key="6">
    <source>
        <dbReference type="Proteomes" id="UP000290624"/>
    </source>
</evidence>
<dbReference type="CDD" id="cd11326">
    <property type="entry name" value="AmyAc_Glg_debranch"/>
    <property type="match status" value="1"/>
</dbReference>
<reference evidence="5 6" key="1">
    <citation type="submission" date="2018-01" db="EMBL/GenBank/DDBJ databases">
        <title>Lactibacter flavus gen. nov., sp. nov., a novel bacterium of the family Propionibacteriaceae isolated from raw milk and dairy products.</title>
        <authorList>
            <person name="Wenning M."/>
            <person name="Breitenwieser F."/>
            <person name="Huptas C."/>
            <person name="von Neubeck M."/>
            <person name="Busse H.-J."/>
            <person name="Scherer S."/>
        </authorList>
    </citation>
    <scope>NUCLEOTIDE SEQUENCE [LARGE SCALE GENOMIC DNA]</scope>
    <source>
        <strain evidence="5 6">VG341</strain>
    </source>
</reference>
<dbReference type="Proteomes" id="UP000290624">
    <property type="component" value="Unassembled WGS sequence"/>
</dbReference>
<dbReference type="NCBIfam" id="TIGR02100">
    <property type="entry name" value="glgX_debranch"/>
    <property type="match status" value="1"/>
</dbReference>
<dbReference type="InterPro" id="IPR013783">
    <property type="entry name" value="Ig-like_fold"/>
</dbReference>
<dbReference type="Gene3D" id="2.60.40.1180">
    <property type="entry name" value="Golgi alpha-mannosidase II"/>
    <property type="match status" value="1"/>
</dbReference>
<keyword evidence="2" id="KW-0378">Hydrolase</keyword>
<dbReference type="InterPro" id="IPR014756">
    <property type="entry name" value="Ig_E-set"/>
</dbReference>
<dbReference type="RefSeq" id="WP_129457572.1">
    <property type="nucleotide sequence ID" value="NZ_PPCV01000001.1"/>
</dbReference>
<dbReference type="InterPro" id="IPR011837">
    <property type="entry name" value="Glycogen_debranch_GlgX"/>
</dbReference>
<sequence length="709" mass="78203">MTTALTPPVDSSLLGAHVHEGGTNFALWAPRATRVEVALVDADRQQTNHDLTRQPDGVWMVFLPGVEAGQRYGYRVHGPWSPVTGERFNPAKLLIDPYARAITGGVDYAGPISDHTPESNYLPDARDSFASVPLSVVVADTEPPRPLRAVPNPEDLVVYETHLKGFTRLHPAVPEHLRGTYAGMAYPAVIDHLTELGVTAVEFLPLHQFVSEPFVANKGLVNYWGYNTLGFFAPHAPYSSSGTLGEQVREFKEMVSALHDAGIAVIMDVVYNHTAEGGHDGPTLSFRGIDHAGYYRLTSDLRNDYDVTGCGNAVDTSKAGVLDLVLDSLRYWVTDMGVDGFRFDLCTTLIRDNRHHVDQDHAFKQALTTDPVLADTIMITEPWDLGPYGYQLGRWGRPWSEWNDRFRGFTRDFWRGAVSGVEELATRLAGSSDIFDHEGRPATSSLNFITAHDGFTLRDVVTYDLKHNEANGERNRDGADDNRSWNHGFEGETADQKINAARHRTVRNMMATLLLATGIPMLTAGDEMGRTQLGNNNAYCQDSPISWVNWTPDDAWSDQLELTRTLLALRAAHPVLRARRFRSRAEVRGEDALGLGRTESAWFNENGGEMSIADWHDGDRRCLGMYLADAQEAFLVFFNAGGEVGLTLPGAPWSSGYSLVAHTGEPGEFPQDRFEPGDVVEVPAQTVVVLAADVSHKRHTTLPSSVGVQ</sequence>
<dbReference type="InterPro" id="IPR006047">
    <property type="entry name" value="GH13_cat_dom"/>
</dbReference>
<dbReference type="PANTHER" id="PTHR43002">
    <property type="entry name" value="GLYCOGEN DEBRANCHING ENZYME"/>
    <property type="match status" value="1"/>
</dbReference>
<dbReference type="GO" id="GO:0005980">
    <property type="term" value="P:glycogen catabolic process"/>
    <property type="evidence" value="ECO:0007669"/>
    <property type="project" value="InterPro"/>
</dbReference>
<evidence type="ECO:0000256" key="3">
    <source>
        <dbReference type="ARBA" id="ARBA00023295"/>
    </source>
</evidence>